<dbReference type="GO" id="GO:0006357">
    <property type="term" value="P:regulation of transcription by RNA polymerase II"/>
    <property type="evidence" value="ECO:0007669"/>
    <property type="project" value="InterPro"/>
</dbReference>
<comment type="subunit">
    <text evidence="8">Component of the Mediator complex.</text>
</comment>
<evidence type="ECO:0000313" key="10">
    <source>
        <dbReference type="Proteomes" id="UP000186136"/>
    </source>
</evidence>
<dbReference type="InterPro" id="IPR019095">
    <property type="entry name" value="Mediator_Med18"/>
</dbReference>
<dbReference type="PANTHER" id="PTHR13321:SF2">
    <property type="entry name" value="MEDIATOR OF RNA POLYMERASE II TRANSCRIPTION SUBUNIT 18"/>
    <property type="match status" value="1"/>
</dbReference>
<comment type="subcellular location">
    <subcellularLocation>
        <location evidence="1 8">Nucleus</location>
    </subcellularLocation>
</comment>
<evidence type="ECO:0000256" key="4">
    <source>
        <dbReference type="ARBA" id="ARBA00023015"/>
    </source>
</evidence>
<dbReference type="GO" id="GO:0016592">
    <property type="term" value="C:mediator complex"/>
    <property type="evidence" value="ECO:0007669"/>
    <property type="project" value="InterPro"/>
</dbReference>
<dbReference type="GO" id="GO:0006369">
    <property type="term" value="P:termination of RNA polymerase II transcription"/>
    <property type="evidence" value="ECO:0007669"/>
    <property type="project" value="TreeGrafter"/>
</dbReference>
<proteinExistence type="inferred from homology"/>
<evidence type="ECO:0000256" key="5">
    <source>
        <dbReference type="ARBA" id="ARBA00023163"/>
    </source>
</evidence>
<evidence type="ECO:0000256" key="7">
    <source>
        <dbReference type="ARBA" id="ARBA00032012"/>
    </source>
</evidence>
<sequence>MNRIWENGFPKKFLSKDEEENEVDVSGESITKPNPNINSSIWTLQLTDIPAGGKNPVLIQNIYETTIYQTDDVIGYLDELGYMHEAEFWTDGVRFYYGNVIIELSRLHVLNSKQQSGAPIEIKADELVIDPADSETSKLSLLDPTGTCHVKAYVNVGALNDLESAAIGIKQLESLKRELSEIVELHIPDRTAMDSRINSRIASSASNHK</sequence>
<dbReference type="GO" id="GO:0003712">
    <property type="term" value="F:transcription coregulator activity"/>
    <property type="evidence" value="ECO:0007669"/>
    <property type="project" value="InterPro"/>
</dbReference>
<evidence type="ECO:0000313" key="9">
    <source>
        <dbReference type="EMBL" id="GAV30167.1"/>
    </source>
</evidence>
<dbReference type="Pfam" id="PF09637">
    <property type="entry name" value="Med18"/>
    <property type="match status" value="1"/>
</dbReference>
<dbReference type="Proteomes" id="UP000186136">
    <property type="component" value="Unassembled WGS sequence"/>
</dbReference>
<keyword evidence="5 8" id="KW-0804">Transcription</keyword>
<keyword evidence="6 8" id="KW-0539">Nucleus</keyword>
<evidence type="ECO:0000256" key="2">
    <source>
        <dbReference type="ARBA" id="ARBA00009814"/>
    </source>
</evidence>
<comment type="caution">
    <text evidence="9">The sequence shown here is derived from an EMBL/GenBank/DDBJ whole genome shotgun (WGS) entry which is preliminary data.</text>
</comment>
<accession>A0A1Q2YKT6</accession>
<evidence type="ECO:0000256" key="8">
    <source>
        <dbReference type="RuleBase" id="RU364150"/>
    </source>
</evidence>
<protein>
    <recommendedName>
        <fullName evidence="3 8">Mediator of RNA polymerase II transcription subunit 18</fullName>
    </recommendedName>
    <alternativeName>
        <fullName evidence="7 8">Mediator complex subunit 18</fullName>
    </alternativeName>
</protein>
<keyword evidence="4 8" id="KW-0805">Transcription regulation</keyword>
<comment type="function">
    <text evidence="8">Component of the Mediator complex, a coactivator involved in the regulated transcription of nearly all RNA polymerase II-dependent genes. Mediator functions as a bridge to convey information from gene-specific regulatory proteins to the basal RNA polymerase II transcription machinery. Mediator is recruited to promoters by direct interactions with regulatory proteins and serves as a scaffold for the assembly of a functional preinitiation complex with RNA polymerase II and the general transcription factors.</text>
</comment>
<keyword evidence="8" id="KW-0010">Activator</keyword>
<dbReference type="Gene3D" id="2.40.320.10">
    <property type="entry name" value="Hypothetical Protein Pfu-838710-001"/>
    <property type="match status" value="1"/>
</dbReference>
<dbReference type="AlphaFoldDB" id="A0A1Q2YKT6"/>
<evidence type="ECO:0000256" key="6">
    <source>
        <dbReference type="ARBA" id="ARBA00023242"/>
    </source>
</evidence>
<organism evidence="9 10">
    <name type="scientific">Pichia membranifaciens</name>
    <dbReference type="NCBI Taxonomy" id="4926"/>
    <lineage>
        <taxon>Eukaryota</taxon>
        <taxon>Fungi</taxon>
        <taxon>Dikarya</taxon>
        <taxon>Ascomycota</taxon>
        <taxon>Saccharomycotina</taxon>
        <taxon>Pichiomycetes</taxon>
        <taxon>Pichiales</taxon>
        <taxon>Pichiaceae</taxon>
        <taxon>Pichia</taxon>
    </lineage>
</organism>
<comment type="similarity">
    <text evidence="2 8">Belongs to the Mediator complex subunit 18 family.</text>
</comment>
<name>A0A1Q2YKT6_9ASCO</name>
<gene>
    <name evidence="8" type="primary">MED18</name>
    <name evidence="9" type="ORF">PMKS-003675</name>
</gene>
<evidence type="ECO:0000256" key="1">
    <source>
        <dbReference type="ARBA" id="ARBA00004123"/>
    </source>
</evidence>
<dbReference type="PANTHER" id="PTHR13321">
    <property type="entry name" value="MEDIATOR OF RNA POLYMERASE II TRANSCRIPTION, SUBUNIT 18"/>
    <property type="match status" value="1"/>
</dbReference>
<evidence type="ECO:0000256" key="3">
    <source>
        <dbReference type="ARBA" id="ARBA00019612"/>
    </source>
</evidence>
<dbReference type="GO" id="GO:0070847">
    <property type="term" value="C:core mediator complex"/>
    <property type="evidence" value="ECO:0007669"/>
    <property type="project" value="TreeGrafter"/>
</dbReference>
<reference evidence="9 10" key="1">
    <citation type="submission" date="2016-08" db="EMBL/GenBank/DDBJ databases">
        <title>Whole genome shotgun sequence of Pichia membranifaciens KS47-1.</title>
        <authorList>
            <person name="Konishi M."/>
            <person name="Ishida M."/>
            <person name="Arakawa T."/>
            <person name="Kato Y."/>
            <person name="Horiuchi J."/>
        </authorList>
    </citation>
    <scope>NUCLEOTIDE SEQUENCE [LARGE SCALE GENOMIC DNA]</scope>
    <source>
        <strain evidence="9 10">KS47-1</strain>
    </source>
</reference>
<dbReference type="OrthoDB" id="5348092at2759"/>
<dbReference type="EMBL" id="BDGI01000162">
    <property type="protein sequence ID" value="GAV30167.1"/>
    <property type="molecule type" value="Genomic_DNA"/>
</dbReference>
<keyword evidence="10" id="KW-1185">Reference proteome</keyword>